<dbReference type="Gene3D" id="3.20.20.450">
    <property type="entry name" value="EAL domain"/>
    <property type="match status" value="1"/>
</dbReference>
<accession>A0A7W6S2G9</accession>
<dbReference type="InterPro" id="IPR035919">
    <property type="entry name" value="EAL_sf"/>
</dbReference>
<dbReference type="Pfam" id="PF00563">
    <property type="entry name" value="EAL"/>
    <property type="match status" value="1"/>
</dbReference>
<dbReference type="SUPFAM" id="SSF55073">
    <property type="entry name" value="Nucleotide cyclase"/>
    <property type="match status" value="1"/>
</dbReference>
<keyword evidence="7" id="KW-1185">Reference proteome</keyword>
<dbReference type="InterPro" id="IPR035965">
    <property type="entry name" value="PAS-like_dom_sf"/>
</dbReference>
<evidence type="ECO:0000259" key="2">
    <source>
        <dbReference type="PROSITE" id="PS50112"/>
    </source>
</evidence>
<dbReference type="SMART" id="SM00091">
    <property type="entry name" value="PAS"/>
    <property type="match status" value="3"/>
</dbReference>
<dbReference type="GO" id="GO:0006355">
    <property type="term" value="P:regulation of DNA-templated transcription"/>
    <property type="evidence" value="ECO:0007669"/>
    <property type="project" value="InterPro"/>
</dbReference>
<sequence>MEECAVKPWGWLLARFLPPKGPGDGASAAQDGRREVPGPSPSSLLPPDISHRDIVDHLHAGLVVLRGGTIVYINRGFSRLTGRRPDRLLGSDLTSLFVDDDRASVQGCLDDPTNCHDDRVRPSVVYRLRRLDRTEPISVTLRAVPLSGSAADREADSGAGAVGTAGLPERANGERLLQVTVSDATHEAEMARALRESEARYRGLFENALEGIYQTTPSGRYVNVNPALARIYGFDSPEALIAARTDIARQTYVDPETRLTFTQLMDQDGVVENFEAQVFRKDGSVIWITENARSIRDQDGEILLYEGTVEDITERKQAEADLRLMAKVVNSVHEGIVIIDRNRLVWGANEAYQRMTGRDAADLLSRPARLTTPELHEPNFEETVLARVEREGHWLGEAWGPRRNAPPFPMEMSVTAVRDRDGALTHYVAACTDITKRKRDEEHIRFQANYDMLTHLPNRYLIMDRLEQAILKARRDGTRVCVLFLDLDRFKNINDSYGHAAGDELLKLVARRLRQVVRMSDTVGRLAGDEFIIVLSDVADGNVGDQVAEKIIDVLSEAFQILDAELFCLPSIGITYFPDQAESVEELLRNADVAMYHAKHSGDRRFLTFSESMAHRSVEMMNLENDLRHALNRDELELHYQPKVAHDGRTLVGAEALIRWRHPRLGLVGPGDFIPLAEESGLIIPIGRWTLATACQQFMEWRAQGIAPPSVSVNVSVRQFNDSALLETVREVLDRTGVPAGCLDLEITESVMTGDVERAVATLGALKAMGVTLSIDDFGTGYSSLNYLKTFPIDTLKIDQTFVRDVSRDSKDAAIIATIVSLARNLGFKVVAEGVESLEQMEFLRDNECSLFQGYWVSRPLPVADFCIYLRENHTVGPAEPI</sequence>
<evidence type="ECO:0000313" key="6">
    <source>
        <dbReference type="EMBL" id="MBB4287185.1"/>
    </source>
</evidence>
<dbReference type="InterPro" id="IPR000014">
    <property type="entry name" value="PAS"/>
</dbReference>
<name>A0A7W6S2G9_9PROT</name>
<dbReference type="FunFam" id="3.20.20.450:FF:000001">
    <property type="entry name" value="Cyclic di-GMP phosphodiesterase yahA"/>
    <property type="match status" value="1"/>
</dbReference>
<dbReference type="Pfam" id="PF13426">
    <property type="entry name" value="PAS_9"/>
    <property type="match status" value="2"/>
</dbReference>
<evidence type="ECO:0000259" key="3">
    <source>
        <dbReference type="PROSITE" id="PS50113"/>
    </source>
</evidence>
<dbReference type="Pfam" id="PF00990">
    <property type="entry name" value="GGDEF"/>
    <property type="match status" value="1"/>
</dbReference>
<dbReference type="InterPro" id="IPR000700">
    <property type="entry name" value="PAS-assoc_C"/>
</dbReference>
<dbReference type="Proteomes" id="UP000555728">
    <property type="component" value="Unassembled WGS sequence"/>
</dbReference>
<dbReference type="CDD" id="cd01949">
    <property type="entry name" value="GGDEF"/>
    <property type="match status" value="1"/>
</dbReference>
<dbReference type="SUPFAM" id="SSF141868">
    <property type="entry name" value="EAL domain-like"/>
    <property type="match status" value="1"/>
</dbReference>
<dbReference type="PANTHER" id="PTHR44757">
    <property type="entry name" value="DIGUANYLATE CYCLASE DGCP"/>
    <property type="match status" value="1"/>
</dbReference>
<dbReference type="InterPro" id="IPR052155">
    <property type="entry name" value="Biofilm_reg_signaling"/>
</dbReference>
<dbReference type="PROSITE" id="PS50113">
    <property type="entry name" value="PAC"/>
    <property type="match status" value="2"/>
</dbReference>
<evidence type="ECO:0000259" key="5">
    <source>
        <dbReference type="PROSITE" id="PS50887"/>
    </source>
</evidence>
<dbReference type="SUPFAM" id="SSF55785">
    <property type="entry name" value="PYP-like sensor domain (PAS domain)"/>
    <property type="match status" value="3"/>
</dbReference>
<gene>
    <name evidence="6" type="ORF">GGD88_002929</name>
</gene>
<dbReference type="PROSITE" id="PS50112">
    <property type="entry name" value="PAS"/>
    <property type="match status" value="3"/>
</dbReference>
<dbReference type="InterPro" id="IPR001633">
    <property type="entry name" value="EAL_dom"/>
</dbReference>
<evidence type="ECO:0000313" key="7">
    <source>
        <dbReference type="Proteomes" id="UP000555728"/>
    </source>
</evidence>
<dbReference type="Gene3D" id="3.30.70.270">
    <property type="match status" value="1"/>
</dbReference>
<dbReference type="SMART" id="SM00052">
    <property type="entry name" value="EAL"/>
    <property type="match status" value="1"/>
</dbReference>
<dbReference type="InterPro" id="IPR013767">
    <property type="entry name" value="PAS_fold"/>
</dbReference>
<dbReference type="EMBL" id="JACIGI010000029">
    <property type="protein sequence ID" value="MBB4287185.1"/>
    <property type="molecule type" value="Genomic_DNA"/>
</dbReference>
<dbReference type="PROSITE" id="PS50883">
    <property type="entry name" value="EAL"/>
    <property type="match status" value="1"/>
</dbReference>
<dbReference type="InterPro" id="IPR029787">
    <property type="entry name" value="Nucleotide_cyclase"/>
</dbReference>
<feature type="domain" description="GGDEF" evidence="5">
    <location>
        <begin position="478"/>
        <end position="611"/>
    </location>
</feature>
<evidence type="ECO:0000259" key="4">
    <source>
        <dbReference type="PROSITE" id="PS50883"/>
    </source>
</evidence>
<dbReference type="SMART" id="SM00086">
    <property type="entry name" value="PAC"/>
    <property type="match status" value="2"/>
</dbReference>
<feature type="region of interest" description="Disordered" evidence="1">
    <location>
        <begin position="22"/>
        <end position="48"/>
    </location>
</feature>
<proteinExistence type="predicted"/>
<feature type="domain" description="PAS" evidence="2">
    <location>
        <begin position="321"/>
        <end position="374"/>
    </location>
</feature>
<organism evidence="6 7">
    <name type="scientific">Roseospira goensis</name>
    <dbReference type="NCBI Taxonomy" id="391922"/>
    <lineage>
        <taxon>Bacteria</taxon>
        <taxon>Pseudomonadati</taxon>
        <taxon>Pseudomonadota</taxon>
        <taxon>Alphaproteobacteria</taxon>
        <taxon>Rhodospirillales</taxon>
        <taxon>Rhodospirillaceae</taxon>
        <taxon>Roseospira</taxon>
    </lineage>
</organism>
<evidence type="ECO:0000256" key="1">
    <source>
        <dbReference type="SAM" id="MobiDB-lite"/>
    </source>
</evidence>
<reference evidence="6 7" key="1">
    <citation type="submission" date="2020-08" db="EMBL/GenBank/DDBJ databases">
        <title>Genome sequencing of Purple Non-Sulfur Bacteria from various extreme environments.</title>
        <authorList>
            <person name="Mayer M."/>
        </authorList>
    </citation>
    <scope>NUCLEOTIDE SEQUENCE [LARGE SCALE GENOMIC DNA]</scope>
    <source>
        <strain evidence="6 7">JA135</strain>
    </source>
</reference>
<dbReference type="AlphaFoldDB" id="A0A7W6S2G9"/>
<protein>
    <submittedName>
        <fullName evidence="6">Diguanylate cyclase (GGDEF)-like protein/PAS domain S-box-containing protein</fullName>
    </submittedName>
</protein>
<feature type="domain" description="PAC" evidence="3">
    <location>
        <begin position="272"/>
        <end position="324"/>
    </location>
</feature>
<feature type="domain" description="PAS" evidence="2">
    <location>
        <begin position="68"/>
        <end position="106"/>
    </location>
</feature>
<dbReference type="NCBIfam" id="TIGR00229">
    <property type="entry name" value="sensory_box"/>
    <property type="match status" value="3"/>
</dbReference>
<dbReference type="NCBIfam" id="TIGR00254">
    <property type="entry name" value="GGDEF"/>
    <property type="match status" value="1"/>
</dbReference>
<dbReference type="InterPro" id="IPR001610">
    <property type="entry name" value="PAC"/>
</dbReference>
<dbReference type="PANTHER" id="PTHR44757:SF2">
    <property type="entry name" value="BIOFILM ARCHITECTURE MAINTENANCE PROTEIN MBAA"/>
    <property type="match status" value="1"/>
</dbReference>
<dbReference type="InterPro" id="IPR043128">
    <property type="entry name" value="Rev_trsase/Diguanyl_cyclase"/>
</dbReference>
<dbReference type="Gene3D" id="3.30.450.20">
    <property type="entry name" value="PAS domain"/>
    <property type="match status" value="3"/>
</dbReference>
<dbReference type="InterPro" id="IPR000160">
    <property type="entry name" value="GGDEF_dom"/>
</dbReference>
<comment type="caution">
    <text evidence="6">The sequence shown here is derived from an EMBL/GenBank/DDBJ whole genome shotgun (WGS) entry which is preliminary data.</text>
</comment>
<dbReference type="CDD" id="cd01948">
    <property type="entry name" value="EAL"/>
    <property type="match status" value="1"/>
</dbReference>
<feature type="domain" description="EAL" evidence="4">
    <location>
        <begin position="620"/>
        <end position="874"/>
    </location>
</feature>
<dbReference type="SMART" id="SM00267">
    <property type="entry name" value="GGDEF"/>
    <property type="match status" value="1"/>
</dbReference>
<dbReference type="CDD" id="cd00130">
    <property type="entry name" value="PAS"/>
    <property type="match status" value="3"/>
</dbReference>
<dbReference type="PROSITE" id="PS50887">
    <property type="entry name" value="GGDEF"/>
    <property type="match status" value="1"/>
</dbReference>
<feature type="domain" description="PAS" evidence="2">
    <location>
        <begin position="197"/>
        <end position="240"/>
    </location>
</feature>
<dbReference type="Pfam" id="PF00989">
    <property type="entry name" value="PAS"/>
    <property type="match status" value="1"/>
</dbReference>
<feature type="domain" description="PAC" evidence="3">
    <location>
        <begin position="394"/>
        <end position="446"/>
    </location>
</feature>